<dbReference type="Gene3D" id="2.10.70.10">
    <property type="entry name" value="Complement Module, domain 1"/>
    <property type="match status" value="1"/>
</dbReference>
<dbReference type="AlphaFoldDB" id="A0A151LZ09"/>
<feature type="domain" description="Sushi" evidence="5">
    <location>
        <begin position="60"/>
        <end position="123"/>
    </location>
</feature>
<keyword evidence="3" id="KW-1133">Transmembrane helix</keyword>
<dbReference type="Proteomes" id="UP000050525">
    <property type="component" value="Unassembled WGS sequence"/>
</dbReference>
<sequence length="310" mass="34746">MKGQKSGKCMTLCVLAWSSLQFALSDAIGSMAAFTGAGTIMRGFPRDFNNKTNMHSNVSVQCTALVPPRYGSYYAEKGSGISLGSIIVYWCQEGYQLVGNGKLVCLFSNSTSYWSHPPPHCEVIPKPLDKGFRVAVIASLISGVIILTVTISFAVCCWRDRMLRRETSDGQQHSRTFRGRWKARSTGQERKKHKGIFGRLKQNRRLHYRISSLYSSAYPGAFPGRSNQGFQRSQNNLQKLPVQSLCSEIHIYPQVILHPSATPSASMYVHLPQKTGEIPLAVMPCHASFPRDLAPAYYRRYDKHKFLNKC</sequence>
<dbReference type="PANTHER" id="PTHR46879">
    <property type="entry name" value="SUSHI DOMAIN-CONTAINING PROTEIN 3"/>
    <property type="match status" value="1"/>
</dbReference>
<dbReference type="PROSITE" id="PS50923">
    <property type="entry name" value="SUSHI"/>
    <property type="match status" value="1"/>
</dbReference>
<evidence type="ECO:0000256" key="4">
    <source>
        <dbReference type="SAM" id="SignalP"/>
    </source>
</evidence>
<feature type="transmembrane region" description="Helical" evidence="3">
    <location>
        <begin position="134"/>
        <end position="158"/>
    </location>
</feature>
<dbReference type="PANTHER" id="PTHR46879:SF2">
    <property type="entry name" value="MICROTUBULE-ASSOCIATED SERINE_THREONINE-PROTEIN KINASE 3"/>
    <property type="match status" value="1"/>
</dbReference>
<dbReference type="Pfam" id="PF00084">
    <property type="entry name" value="Sushi"/>
    <property type="match status" value="1"/>
</dbReference>
<keyword evidence="3" id="KW-0812">Transmembrane</keyword>
<accession>A0A151LZ09</accession>
<dbReference type="InterPro" id="IPR035976">
    <property type="entry name" value="Sushi/SCR/CCP_sf"/>
</dbReference>
<evidence type="ECO:0000256" key="3">
    <source>
        <dbReference type="SAM" id="Phobius"/>
    </source>
</evidence>
<evidence type="ECO:0000313" key="6">
    <source>
        <dbReference type="EMBL" id="KYO17515.1"/>
    </source>
</evidence>
<dbReference type="SUPFAM" id="SSF57535">
    <property type="entry name" value="Complement control module/SCR domain"/>
    <property type="match status" value="1"/>
</dbReference>
<keyword evidence="4" id="KW-0732">Signal</keyword>
<gene>
    <name evidence="6" type="ORF">Y1Q_0020115</name>
</gene>
<keyword evidence="7" id="KW-1185">Reference proteome</keyword>
<feature type="signal peptide" evidence="4">
    <location>
        <begin position="1"/>
        <end position="25"/>
    </location>
</feature>
<comment type="caution">
    <text evidence="6">The sequence shown here is derived from an EMBL/GenBank/DDBJ whole genome shotgun (WGS) entry which is preliminary data.</text>
</comment>
<keyword evidence="2" id="KW-0768">Sushi</keyword>
<comment type="caution">
    <text evidence="2">Lacks conserved residue(s) required for the propagation of feature annotation.</text>
</comment>
<organism evidence="6 7">
    <name type="scientific">Alligator mississippiensis</name>
    <name type="common">American alligator</name>
    <dbReference type="NCBI Taxonomy" id="8496"/>
    <lineage>
        <taxon>Eukaryota</taxon>
        <taxon>Metazoa</taxon>
        <taxon>Chordata</taxon>
        <taxon>Craniata</taxon>
        <taxon>Vertebrata</taxon>
        <taxon>Euteleostomi</taxon>
        <taxon>Archelosauria</taxon>
        <taxon>Archosauria</taxon>
        <taxon>Crocodylia</taxon>
        <taxon>Alligatoridae</taxon>
        <taxon>Alligatorinae</taxon>
        <taxon>Alligator</taxon>
    </lineage>
</organism>
<proteinExistence type="predicted"/>
<reference evidence="6 7" key="1">
    <citation type="journal article" date="2012" name="Genome Biol.">
        <title>Sequencing three crocodilian genomes to illuminate the evolution of archosaurs and amniotes.</title>
        <authorList>
            <person name="St John J.A."/>
            <person name="Braun E.L."/>
            <person name="Isberg S.R."/>
            <person name="Miles L.G."/>
            <person name="Chong A.Y."/>
            <person name="Gongora J."/>
            <person name="Dalzell P."/>
            <person name="Moran C."/>
            <person name="Bed'hom B."/>
            <person name="Abzhanov A."/>
            <person name="Burgess S.C."/>
            <person name="Cooksey A.M."/>
            <person name="Castoe T.A."/>
            <person name="Crawford N.G."/>
            <person name="Densmore L.D."/>
            <person name="Drew J.C."/>
            <person name="Edwards S.V."/>
            <person name="Faircloth B.C."/>
            <person name="Fujita M.K."/>
            <person name="Greenwold M.J."/>
            <person name="Hoffmann F.G."/>
            <person name="Howard J.M."/>
            <person name="Iguchi T."/>
            <person name="Janes D.E."/>
            <person name="Khan S.Y."/>
            <person name="Kohno S."/>
            <person name="de Koning A.J."/>
            <person name="Lance S.L."/>
            <person name="McCarthy F.M."/>
            <person name="McCormack J.E."/>
            <person name="Merchant M.E."/>
            <person name="Peterson D.G."/>
            <person name="Pollock D.D."/>
            <person name="Pourmand N."/>
            <person name="Raney B.J."/>
            <person name="Roessler K.A."/>
            <person name="Sanford J.R."/>
            <person name="Sawyer R.H."/>
            <person name="Schmidt C.J."/>
            <person name="Triplett E.W."/>
            <person name="Tuberville T.D."/>
            <person name="Venegas-Anaya M."/>
            <person name="Howard J.T."/>
            <person name="Jarvis E.D."/>
            <person name="Guillette L.J.Jr."/>
            <person name="Glenn T.C."/>
            <person name="Green R.E."/>
            <person name="Ray D.A."/>
        </authorList>
    </citation>
    <scope>NUCLEOTIDE SEQUENCE [LARGE SCALE GENOMIC DNA]</scope>
    <source>
        <strain evidence="6">KSC_2009_1</strain>
    </source>
</reference>
<dbReference type="EMBL" id="AKHW03007000">
    <property type="protein sequence ID" value="KYO17515.1"/>
    <property type="molecule type" value="Genomic_DNA"/>
</dbReference>
<evidence type="ECO:0000313" key="7">
    <source>
        <dbReference type="Proteomes" id="UP000050525"/>
    </source>
</evidence>
<dbReference type="InterPro" id="IPR053067">
    <property type="entry name" value="SUSD3"/>
</dbReference>
<dbReference type="SMART" id="SM00032">
    <property type="entry name" value="CCP"/>
    <property type="match status" value="1"/>
</dbReference>
<name>A0A151LZ09_ALLMI</name>
<dbReference type="InterPro" id="IPR000436">
    <property type="entry name" value="Sushi_SCR_CCP_dom"/>
</dbReference>
<evidence type="ECO:0000256" key="1">
    <source>
        <dbReference type="ARBA" id="ARBA00023157"/>
    </source>
</evidence>
<evidence type="ECO:0000259" key="5">
    <source>
        <dbReference type="PROSITE" id="PS50923"/>
    </source>
</evidence>
<dbReference type="CDD" id="cd00033">
    <property type="entry name" value="CCP"/>
    <property type="match status" value="1"/>
</dbReference>
<keyword evidence="3" id="KW-0472">Membrane</keyword>
<evidence type="ECO:0000256" key="2">
    <source>
        <dbReference type="PROSITE-ProRule" id="PRU00302"/>
    </source>
</evidence>
<feature type="disulfide bond" evidence="2">
    <location>
        <begin position="62"/>
        <end position="105"/>
    </location>
</feature>
<keyword evidence="1 2" id="KW-1015">Disulfide bond</keyword>
<feature type="chain" id="PRO_5007584606" description="Sushi domain-containing protein" evidence="4">
    <location>
        <begin position="26"/>
        <end position="310"/>
    </location>
</feature>
<protein>
    <recommendedName>
        <fullName evidence="5">Sushi domain-containing protein</fullName>
    </recommendedName>
</protein>